<dbReference type="PROSITE" id="PS51462">
    <property type="entry name" value="NUDIX"/>
    <property type="match status" value="1"/>
</dbReference>
<evidence type="ECO:0000259" key="3">
    <source>
        <dbReference type="PROSITE" id="PS51462"/>
    </source>
</evidence>
<evidence type="ECO:0000256" key="2">
    <source>
        <dbReference type="ARBA" id="ARBA00022801"/>
    </source>
</evidence>
<dbReference type="EMBL" id="FOTC01000003">
    <property type="protein sequence ID" value="SFL23632.1"/>
    <property type="molecule type" value="Genomic_DNA"/>
</dbReference>
<dbReference type="PRINTS" id="PR00502">
    <property type="entry name" value="NUDIXFAMILY"/>
</dbReference>
<organism evidence="4 5">
    <name type="scientific">Halogranum rubrum</name>
    <dbReference type="NCBI Taxonomy" id="553466"/>
    <lineage>
        <taxon>Archaea</taxon>
        <taxon>Methanobacteriati</taxon>
        <taxon>Methanobacteriota</taxon>
        <taxon>Stenosarchaea group</taxon>
        <taxon>Halobacteria</taxon>
        <taxon>Halobacteriales</taxon>
        <taxon>Haloferacaceae</taxon>
    </lineage>
</organism>
<dbReference type="SUPFAM" id="SSF55811">
    <property type="entry name" value="Nudix"/>
    <property type="match status" value="1"/>
</dbReference>
<reference evidence="5" key="1">
    <citation type="submission" date="2016-10" db="EMBL/GenBank/DDBJ databases">
        <authorList>
            <person name="Varghese N."/>
            <person name="Submissions S."/>
        </authorList>
    </citation>
    <scope>NUCLEOTIDE SEQUENCE [LARGE SCALE GENOMIC DNA]</scope>
    <source>
        <strain evidence="5">CGMCC 1.7738</strain>
    </source>
</reference>
<evidence type="ECO:0000313" key="4">
    <source>
        <dbReference type="EMBL" id="SFL23632.1"/>
    </source>
</evidence>
<gene>
    <name evidence="4" type="ORF">SAMN04487950_2973</name>
</gene>
<keyword evidence="2" id="KW-0378">Hydrolase</keyword>
<evidence type="ECO:0000256" key="1">
    <source>
        <dbReference type="ARBA" id="ARBA00001946"/>
    </source>
</evidence>
<accession>A0A1I4G0F7</accession>
<dbReference type="GO" id="GO:0016787">
    <property type="term" value="F:hydrolase activity"/>
    <property type="evidence" value="ECO:0007669"/>
    <property type="project" value="UniProtKB-KW"/>
</dbReference>
<dbReference type="PANTHER" id="PTHR43046:SF2">
    <property type="entry name" value="8-OXO-DGTP DIPHOSPHATASE-RELATED"/>
    <property type="match status" value="1"/>
</dbReference>
<protein>
    <submittedName>
        <fullName evidence="4">ADP-ribose pyrophosphatase YjhB, NUDIX family</fullName>
    </submittedName>
</protein>
<dbReference type="PROSITE" id="PS00893">
    <property type="entry name" value="NUDIX_BOX"/>
    <property type="match status" value="1"/>
</dbReference>
<dbReference type="AlphaFoldDB" id="A0A1I4G0F7"/>
<dbReference type="InterPro" id="IPR000086">
    <property type="entry name" value="NUDIX_hydrolase_dom"/>
</dbReference>
<dbReference type="InterPro" id="IPR015797">
    <property type="entry name" value="NUDIX_hydrolase-like_dom_sf"/>
</dbReference>
<dbReference type="PANTHER" id="PTHR43046">
    <property type="entry name" value="GDP-MANNOSE MANNOSYL HYDROLASE"/>
    <property type="match status" value="1"/>
</dbReference>
<keyword evidence="5" id="KW-1185">Reference proteome</keyword>
<name>A0A1I4G0F7_9EURY</name>
<feature type="domain" description="Nudix hydrolase" evidence="3">
    <location>
        <begin position="70"/>
        <end position="195"/>
    </location>
</feature>
<dbReference type="Gene3D" id="3.90.79.10">
    <property type="entry name" value="Nucleoside Triphosphate Pyrophosphohydrolase"/>
    <property type="match status" value="1"/>
</dbReference>
<comment type="cofactor">
    <cofactor evidence="1">
        <name>Mg(2+)</name>
        <dbReference type="ChEBI" id="CHEBI:18420"/>
    </cofactor>
</comment>
<dbReference type="InterPro" id="IPR059176">
    <property type="entry name" value="UDP-X_N"/>
</dbReference>
<dbReference type="Pfam" id="PF12535">
    <property type="entry name" value="Nudix_N"/>
    <property type="match status" value="1"/>
</dbReference>
<dbReference type="Proteomes" id="UP000199607">
    <property type="component" value="Unassembled WGS sequence"/>
</dbReference>
<evidence type="ECO:0000313" key="5">
    <source>
        <dbReference type="Proteomes" id="UP000199607"/>
    </source>
</evidence>
<dbReference type="RefSeq" id="WP_089870189.1">
    <property type="nucleotide sequence ID" value="NZ_FOTC01000003.1"/>
</dbReference>
<proteinExistence type="predicted"/>
<dbReference type="Gene3D" id="6.10.250.1120">
    <property type="match status" value="1"/>
</dbReference>
<sequence>MSDDPQPSALAFLDELRVIAQNGLEYAENPYDRERYDRLLTLTSEGYGDLLDLPTESVRERLAADVGHATAKVGGGAAVFDDAGRVLLVERADDGTWGLPCGYVEPNESPAETAVRETREETGLDVESVELVDVYHRPPGHLGPHSLVSVRYLCERRGGELTTSHETTDVQYWHLDEVPVWHKDHEAAARDAEAVWRDRRET</sequence>
<dbReference type="InterPro" id="IPR020476">
    <property type="entry name" value="Nudix_hydrolase"/>
</dbReference>
<dbReference type="InterPro" id="IPR020084">
    <property type="entry name" value="NUDIX_hydrolase_CS"/>
</dbReference>
<dbReference type="Pfam" id="PF00293">
    <property type="entry name" value="NUDIX"/>
    <property type="match status" value="1"/>
</dbReference>
<dbReference type="STRING" id="553466.SAMN04487950_2973"/>